<accession>A0AAX2CNL5</accession>
<sequence>MNMENFKTIVLINLVVISLFLTFNLWTYVPDSNSMQNTKFVEETTVPESADVSNVILPSSVIVHKDNKRHFVSEKQENINLIYNILKNGELQDWTNITSTIPKSEFLSYVHGEGKIEIVFPTTIPFGAIRSVLSIKDKKLEKQSFDRIIIDPSRSRDQNIDINFVAYNSRQIYRMTLKDVNVRDIVNAENKFVVLARPYFEYRINNAKSIFLPDGATEKRNWMYITSNMEIEAFKNALFSDPRYATLISNNHTDETYTDGIRSMQIKQNGIKLEYTNSSITRDNSIDDNILVQKSFEFLNGHNGITDNYRFVYVDPKGETKFRLYENDLPVFNKDRLTTIKQIWGSEGLISYQRPLFKFAGSSQEDKVILPPGHTVIQSLANNPDIDKNLIQNIGIGYKFVLGNHPSGPMGTKTITGMLKPIWYVEYGEDHMMYEWSEEKGGSLIGLE</sequence>
<proteinExistence type="predicted"/>
<dbReference type="Gene3D" id="3.10.450.310">
    <property type="match status" value="1"/>
</dbReference>
<keyword evidence="1" id="KW-1133">Transmembrane helix</keyword>
<dbReference type="Proteomes" id="UP000242164">
    <property type="component" value="Unassembled WGS sequence"/>
</dbReference>
<keyword evidence="1" id="KW-0472">Membrane</keyword>
<evidence type="ECO:0000259" key="2">
    <source>
        <dbReference type="Pfam" id="PF07435"/>
    </source>
</evidence>
<dbReference type="Pfam" id="PF07435">
    <property type="entry name" value="YycH"/>
    <property type="match status" value="1"/>
</dbReference>
<organism evidence="3 4">
    <name type="scientific">Bacillus cytotoxicus</name>
    <dbReference type="NCBI Taxonomy" id="580165"/>
    <lineage>
        <taxon>Bacteria</taxon>
        <taxon>Bacillati</taxon>
        <taxon>Bacillota</taxon>
        <taxon>Bacilli</taxon>
        <taxon>Bacillales</taxon>
        <taxon>Bacillaceae</taxon>
        <taxon>Bacillus</taxon>
        <taxon>Bacillus cereus group</taxon>
    </lineage>
</organism>
<evidence type="ECO:0000256" key="1">
    <source>
        <dbReference type="SAM" id="Phobius"/>
    </source>
</evidence>
<dbReference type="EMBL" id="FMIK01000064">
    <property type="protein sequence ID" value="SCM07645.1"/>
    <property type="molecule type" value="Genomic_DNA"/>
</dbReference>
<name>A0AAX2CNL5_9BACI</name>
<dbReference type="InterPro" id="IPR042274">
    <property type="entry name" value="YycH/YycI_2"/>
</dbReference>
<evidence type="ECO:0000313" key="4">
    <source>
        <dbReference type="Proteomes" id="UP000242164"/>
    </source>
</evidence>
<feature type="domain" description="Regulatory protein YycH" evidence="2">
    <location>
        <begin position="4"/>
        <end position="431"/>
    </location>
</feature>
<evidence type="ECO:0000313" key="3">
    <source>
        <dbReference type="EMBL" id="SCM07645.1"/>
    </source>
</evidence>
<keyword evidence="1" id="KW-0812">Transmembrane</keyword>
<reference evidence="3 4" key="1">
    <citation type="submission" date="2016-08" db="EMBL/GenBank/DDBJ databases">
        <authorList>
            <person name="Loux V."/>
            <person name="Rue O."/>
        </authorList>
    </citation>
    <scope>NUCLEOTIDE SEQUENCE [LARGE SCALE GENOMIC DNA]</scope>
    <source>
        <strain evidence="3 4">AFSSA_08CEB44bac</strain>
    </source>
</reference>
<gene>
    <name evidence="3" type="ORF">BCB44BAC_04449</name>
</gene>
<dbReference type="Gene3D" id="3.30.310.160">
    <property type="entry name" value="YycH protein, domain 2"/>
    <property type="match status" value="1"/>
</dbReference>
<dbReference type="InterPro" id="IPR009996">
    <property type="entry name" value="YycH"/>
</dbReference>
<dbReference type="AlphaFoldDB" id="A0AAX2CNL5"/>
<comment type="caution">
    <text evidence="3">The sequence shown here is derived from an EMBL/GenBank/DDBJ whole genome shotgun (WGS) entry which is preliminary data.</text>
</comment>
<protein>
    <submittedName>
        <fullName evidence="3">YycH family protein</fullName>
    </submittedName>
</protein>
<dbReference type="CDD" id="cd15787">
    <property type="entry name" value="YycH_N"/>
    <property type="match status" value="1"/>
</dbReference>
<feature type="transmembrane region" description="Helical" evidence="1">
    <location>
        <begin position="9"/>
        <end position="29"/>
    </location>
</feature>
<dbReference type="RefSeq" id="WP_048723580.1">
    <property type="nucleotide sequence ID" value="NZ_CP024101.1"/>
</dbReference>